<dbReference type="RefSeq" id="WP_015733525.1">
    <property type="nucleotide sequence ID" value="NC_013407.1"/>
</dbReference>
<reference evidence="8" key="1">
    <citation type="submission" date="2009-10" db="EMBL/GenBank/DDBJ databases">
        <title>Complete sequence of chromosome of Methanocaldococcus vulcanius M7.</title>
        <authorList>
            <consortium name="US DOE Joint Genome Institute"/>
            <person name="Lucas S."/>
            <person name="Copeland A."/>
            <person name="Lapidus A."/>
            <person name="Glavina del Rio T."/>
            <person name="Dalin E."/>
            <person name="Tice H."/>
            <person name="Bruce D."/>
            <person name="Goodwin L."/>
            <person name="Pitluck S."/>
            <person name="Lcollab F.I."/>
            <person name="Brettin T."/>
            <person name="Detter J.C."/>
            <person name="Han C."/>
            <person name="Tapia R."/>
            <person name="Kuske C.R."/>
            <person name="Schmutz J."/>
            <person name="Larimer F."/>
            <person name="Land M."/>
            <person name="Hauser L."/>
            <person name="Kyrpides N."/>
            <person name="Ovchinikova G."/>
            <person name="Sieprawska-Lupa M."/>
            <person name="Whitman W.B."/>
            <person name="Woyke T."/>
        </authorList>
    </citation>
    <scope>NUCLEOTIDE SEQUENCE [LARGE SCALE GENOMIC DNA]</scope>
    <source>
        <strain evidence="8">M7</strain>
    </source>
</reference>
<dbReference type="HOGENOM" id="CLU_012893_0_1_2"/>
<dbReference type="EMBL" id="CP001787">
    <property type="protein sequence ID" value="ACX73306.1"/>
    <property type="molecule type" value="Genomic_DNA"/>
</dbReference>
<dbReference type="GeneID" id="8513797"/>
<keyword evidence="9" id="KW-1185">Reference proteome</keyword>
<feature type="transmembrane region" description="Helical" evidence="7">
    <location>
        <begin position="193"/>
        <end position="214"/>
    </location>
</feature>
<dbReference type="GO" id="GO:0015297">
    <property type="term" value="F:antiporter activity"/>
    <property type="evidence" value="ECO:0007669"/>
    <property type="project" value="InterPro"/>
</dbReference>
<feature type="transmembrane region" description="Helical" evidence="7">
    <location>
        <begin position="433"/>
        <end position="451"/>
    </location>
</feature>
<dbReference type="Pfam" id="PF01554">
    <property type="entry name" value="MatE"/>
    <property type="match status" value="2"/>
</dbReference>
<proteinExistence type="predicted"/>
<dbReference type="Proteomes" id="UP000002063">
    <property type="component" value="Chromosome"/>
</dbReference>
<feature type="transmembrane region" description="Helical" evidence="7">
    <location>
        <begin position="132"/>
        <end position="152"/>
    </location>
</feature>
<gene>
    <name evidence="8" type="ordered locus">Metvu_1453</name>
</gene>
<evidence type="ECO:0000256" key="2">
    <source>
        <dbReference type="ARBA" id="ARBA00022448"/>
    </source>
</evidence>
<keyword evidence="3" id="KW-1003">Cell membrane</keyword>
<evidence type="ECO:0000256" key="1">
    <source>
        <dbReference type="ARBA" id="ARBA00004651"/>
    </source>
</evidence>
<feature type="transmembrane region" description="Helical" evidence="7">
    <location>
        <begin position="246"/>
        <end position="266"/>
    </location>
</feature>
<keyword evidence="4 7" id="KW-0812">Transmembrane</keyword>
<feature type="transmembrane region" description="Helical" evidence="7">
    <location>
        <begin position="23"/>
        <end position="42"/>
    </location>
</feature>
<evidence type="ECO:0000313" key="9">
    <source>
        <dbReference type="Proteomes" id="UP000002063"/>
    </source>
</evidence>
<evidence type="ECO:0000313" key="8">
    <source>
        <dbReference type="EMBL" id="ACX73306.1"/>
    </source>
</evidence>
<accession>C9RIA4</accession>
<dbReference type="PANTHER" id="PTHR43549:SF2">
    <property type="entry name" value="MULTIDRUG RESISTANCE PROTEIN NORM-RELATED"/>
    <property type="match status" value="1"/>
</dbReference>
<dbReference type="PANTHER" id="PTHR43549">
    <property type="entry name" value="MULTIDRUG RESISTANCE PROTEIN YPNP-RELATED"/>
    <property type="match status" value="1"/>
</dbReference>
<dbReference type="InterPro" id="IPR052031">
    <property type="entry name" value="Membrane_Transporter-Flippase"/>
</dbReference>
<feature type="transmembrane region" description="Helical" evidence="7">
    <location>
        <begin position="405"/>
        <end position="427"/>
    </location>
</feature>
<keyword evidence="6 7" id="KW-0472">Membrane</keyword>
<name>C9RIA4_METVM</name>
<feature type="transmembrane region" description="Helical" evidence="7">
    <location>
        <begin position="92"/>
        <end position="112"/>
    </location>
</feature>
<dbReference type="InterPro" id="IPR048279">
    <property type="entry name" value="MdtK-like"/>
</dbReference>
<dbReference type="KEGG" id="mvu:Metvu_1453"/>
<dbReference type="GO" id="GO:0042910">
    <property type="term" value="F:xenobiotic transmembrane transporter activity"/>
    <property type="evidence" value="ECO:0007669"/>
    <property type="project" value="InterPro"/>
</dbReference>
<comment type="subcellular location">
    <subcellularLocation>
        <location evidence="1">Cell membrane</location>
        <topology evidence="1">Multi-pass membrane protein</topology>
    </subcellularLocation>
</comment>
<organism evidence="8 9">
    <name type="scientific">Methanocaldococcus vulcanius (strain ATCC 700851 / DSM 12094 / M7)</name>
    <name type="common">Methanococcus vulcanius</name>
    <dbReference type="NCBI Taxonomy" id="579137"/>
    <lineage>
        <taxon>Archaea</taxon>
        <taxon>Methanobacteriati</taxon>
        <taxon>Methanobacteriota</taxon>
        <taxon>Methanomada group</taxon>
        <taxon>Methanococci</taxon>
        <taxon>Methanococcales</taxon>
        <taxon>Methanocaldococcaceae</taxon>
        <taxon>Methanocaldococcus</taxon>
    </lineage>
</organism>
<evidence type="ECO:0000256" key="3">
    <source>
        <dbReference type="ARBA" id="ARBA00022475"/>
    </source>
</evidence>
<dbReference type="STRING" id="579137.Metvu_1453"/>
<protein>
    <submittedName>
        <fullName evidence="8">MATE efflux family protein</fullName>
    </submittedName>
</protein>
<feature type="transmembrane region" description="Helical" evidence="7">
    <location>
        <begin position="318"/>
        <end position="345"/>
    </location>
</feature>
<evidence type="ECO:0000256" key="6">
    <source>
        <dbReference type="ARBA" id="ARBA00023136"/>
    </source>
</evidence>
<keyword evidence="2" id="KW-0813">Transport</keyword>
<sequence>MKNVETLLLENPKKAIIKVSKPIIFAMFLESIYSFVDSIWVSGLGADALAAIGASFPIIISIYAVSWGLGVGASSGIARKIGAKDKEGAISVANHAVILALIFGGLYLISVYPNIFGILDLMGVYGICKILAIEYLKILVLGIGLFTTYEVLCGVLRGEGNTKIVMIASAIGTLTNIVLDPLFIYILHLNIAGASYATLTSIFLSTLILIYYLFIKKESYVKIDFSKFKFNFEVVFDLLRVSLPTALMEITVAISFFIMNYIIMIVGNSENLAVYTASLRITEIGFVPMLGLASGAISVIGASYGAKNYEKLKTAYFYTLKIGFLIEIIIVASIMIFAPILAYLFTYSKTSMSMYEDLVKALRIVPFYLLFTPLILTTSSLFQGIGKGERSLMIALIRCIICHPLYSYILAVIYSLGILGVYLGLVIGDFTAGIFSFLIGILTLMAISKYLSKRNQKIEK</sequence>
<evidence type="ECO:0000256" key="4">
    <source>
        <dbReference type="ARBA" id="ARBA00022692"/>
    </source>
</evidence>
<feature type="transmembrane region" description="Helical" evidence="7">
    <location>
        <begin position="365"/>
        <end position="385"/>
    </location>
</feature>
<dbReference type="GO" id="GO:0005886">
    <property type="term" value="C:plasma membrane"/>
    <property type="evidence" value="ECO:0007669"/>
    <property type="project" value="UniProtKB-SubCell"/>
</dbReference>
<evidence type="ECO:0000256" key="7">
    <source>
        <dbReference type="SAM" id="Phobius"/>
    </source>
</evidence>
<dbReference type="AlphaFoldDB" id="C9RIA4"/>
<keyword evidence="5 7" id="KW-1133">Transmembrane helix</keyword>
<evidence type="ECO:0000256" key="5">
    <source>
        <dbReference type="ARBA" id="ARBA00022989"/>
    </source>
</evidence>
<dbReference type="NCBIfam" id="TIGR00797">
    <property type="entry name" value="matE"/>
    <property type="match status" value="1"/>
</dbReference>
<dbReference type="InterPro" id="IPR002528">
    <property type="entry name" value="MATE_fam"/>
</dbReference>
<dbReference type="eggNOG" id="arCOG01731">
    <property type="taxonomic scope" value="Archaea"/>
</dbReference>
<dbReference type="OrthoDB" id="214119at2157"/>
<feature type="transmembrane region" description="Helical" evidence="7">
    <location>
        <begin position="48"/>
        <end position="71"/>
    </location>
</feature>
<feature type="transmembrane region" description="Helical" evidence="7">
    <location>
        <begin position="164"/>
        <end position="187"/>
    </location>
</feature>
<dbReference type="CDD" id="cd13147">
    <property type="entry name" value="MATE_MJ0709_like"/>
    <property type="match status" value="1"/>
</dbReference>
<feature type="transmembrane region" description="Helical" evidence="7">
    <location>
        <begin position="286"/>
        <end position="306"/>
    </location>
</feature>
<dbReference type="PIRSF" id="PIRSF006603">
    <property type="entry name" value="DinF"/>
    <property type="match status" value="1"/>
</dbReference>